<accession>L8K154</accession>
<organism evidence="2 3">
    <name type="scientific">Fulvivirga imtechensis AK7</name>
    <dbReference type="NCBI Taxonomy" id="1237149"/>
    <lineage>
        <taxon>Bacteria</taxon>
        <taxon>Pseudomonadati</taxon>
        <taxon>Bacteroidota</taxon>
        <taxon>Cytophagia</taxon>
        <taxon>Cytophagales</taxon>
        <taxon>Fulvivirgaceae</taxon>
        <taxon>Fulvivirga</taxon>
    </lineage>
</organism>
<comment type="caution">
    <text evidence="2">The sequence shown here is derived from an EMBL/GenBank/DDBJ whole genome shotgun (WGS) entry which is preliminary data.</text>
</comment>
<evidence type="ECO:0000313" key="2">
    <source>
        <dbReference type="EMBL" id="ELR73182.1"/>
    </source>
</evidence>
<proteinExistence type="predicted"/>
<keyword evidence="3" id="KW-1185">Reference proteome</keyword>
<keyword evidence="1" id="KW-0472">Membrane</keyword>
<keyword evidence="1" id="KW-0812">Transmembrane</keyword>
<protein>
    <recommendedName>
        <fullName evidence="4">DUF4235 domain-containing protein</fullName>
    </recommendedName>
</protein>
<feature type="transmembrane region" description="Helical" evidence="1">
    <location>
        <begin position="9"/>
        <end position="26"/>
    </location>
</feature>
<dbReference type="Pfam" id="PF14019">
    <property type="entry name" value="DUF4235"/>
    <property type="match status" value="1"/>
</dbReference>
<evidence type="ECO:0008006" key="4">
    <source>
        <dbReference type="Google" id="ProtNLM"/>
    </source>
</evidence>
<sequence length="105" mass="11770">MEKHNTKKILSKALVYGAVMLSGYAMKKVVDFGYKKIRKEEPPQKISNNRYTMGHIITYTLLSGATAALTRLLIKNYIEDMVNKPGTVERYTASSMKSAASEVHV</sequence>
<dbReference type="Proteomes" id="UP000011135">
    <property type="component" value="Unassembled WGS sequence"/>
</dbReference>
<dbReference type="AlphaFoldDB" id="L8K154"/>
<dbReference type="InterPro" id="IPR025329">
    <property type="entry name" value="DUF4235"/>
</dbReference>
<dbReference type="RefSeq" id="WP_009578201.1">
    <property type="nucleotide sequence ID" value="NZ_AMZN01000008.1"/>
</dbReference>
<dbReference type="OrthoDB" id="9927751at2"/>
<gene>
    <name evidence="2" type="ORF">C900_05231</name>
</gene>
<name>L8K154_9BACT</name>
<reference evidence="2 3" key="1">
    <citation type="submission" date="2012-12" db="EMBL/GenBank/DDBJ databases">
        <title>Genome assembly of Fulvivirga imtechensis AK7.</title>
        <authorList>
            <person name="Nupur N."/>
            <person name="Khatri I."/>
            <person name="Kumar R."/>
            <person name="Subramanian S."/>
            <person name="Pinnaka A."/>
        </authorList>
    </citation>
    <scope>NUCLEOTIDE SEQUENCE [LARGE SCALE GENOMIC DNA]</scope>
    <source>
        <strain evidence="2 3">AK7</strain>
    </source>
</reference>
<evidence type="ECO:0000313" key="3">
    <source>
        <dbReference type="Proteomes" id="UP000011135"/>
    </source>
</evidence>
<feature type="transmembrane region" description="Helical" evidence="1">
    <location>
        <begin position="56"/>
        <end position="74"/>
    </location>
</feature>
<keyword evidence="1" id="KW-1133">Transmembrane helix</keyword>
<dbReference type="EMBL" id="AMZN01000008">
    <property type="protein sequence ID" value="ELR73182.1"/>
    <property type="molecule type" value="Genomic_DNA"/>
</dbReference>
<evidence type="ECO:0000256" key="1">
    <source>
        <dbReference type="SAM" id="Phobius"/>
    </source>
</evidence>